<dbReference type="PANTHER" id="PTHR20905">
    <property type="entry name" value="N-ACETYLTRANSFERASE-RELATED"/>
    <property type="match status" value="1"/>
</dbReference>
<dbReference type="Proteomes" id="UP000291343">
    <property type="component" value="Unassembled WGS sequence"/>
</dbReference>
<dbReference type="Pfam" id="PF00583">
    <property type="entry name" value="Acetyltransf_1"/>
    <property type="match status" value="1"/>
</dbReference>
<dbReference type="SUPFAM" id="SSF55729">
    <property type="entry name" value="Acyl-CoA N-acyltransferases (Nat)"/>
    <property type="match status" value="1"/>
</dbReference>
<protein>
    <recommendedName>
        <fullName evidence="1">N-acetyltransferase domain-containing protein</fullName>
    </recommendedName>
</protein>
<accession>A0A482WJW7</accession>
<proteinExistence type="predicted"/>
<dbReference type="Gene3D" id="3.40.630.30">
    <property type="match status" value="1"/>
</dbReference>
<gene>
    <name evidence="2" type="ORF">LSTR_LSTR008007</name>
</gene>
<organism evidence="2 3">
    <name type="scientific">Laodelphax striatellus</name>
    <name type="common">Small brown planthopper</name>
    <name type="synonym">Delphax striatella</name>
    <dbReference type="NCBI Taxonomy" id="195883"/>
    <lineage>
        <taxon>Eukaryota</taxon>
        <taxon>Metazoa</taxon>
        <taxon>Ecdysozoa</taxon>
        <taxon>Arthropoda</taxon>
        <taxon>Hexapoda</taxon>
        <taxon>Insecta</taxon>
        <taxon>Pterygota</taxon>
        <taxon>Neoptera</taxon>
        <taxon>Paraneoptera</taxon>
        <taxon>Hemiptera</taxon>
        <taxon>Auchenorrhyncha</taxon>
        <taxon>Fulgoroidea</taxon>
        <taxon>Delphacidae</taxon>
        <taxon>Criomorphinae</taxon>
        <taxon>Laodelphax</taxon>
    </lineage>
</organism>
<name>A0A482WJW7_LAOST</name>
<dbReference type="SMR" id="A0A482WJW7"/>
<dbReference type="PANTHER" id="PTHR20905:SF1">
    <property type="entry name" value="AT07410P-RELATED"/>
    <property type="match status" value="1"/>
</dbReference>
<feature type="domain" description="N-acetyltransferase" evidence="1">
    <location>
        <begin position="58"/>
        <end position="235"/>
    </location>
</feature>
<dbReference type="InParanoid" id="A0A482WJW7"/>
<dbReference type="AlphaFoldDB" id="A0A482WJW7"/>
<dbReference type="GO" id="GO:0008080">
    <property type="term" value="F:N-acetyltransferase activity"/>
    <property type="evidence" value="ECO:0007669"/>
    <property type="project" value="TreeGrafter"/>
</dbReference>
<dbReference type="EMBL" id="QKKF02033458">
    <property type="protein sequence ID" value="RZF33748.1"/>
    <property type="molecule type" value="Genomic_DNA"/>
</dbReference>
<dbReference type="InterPro" id="IPR000182">
    <property type="entry name" value="GNAT_dom"/>
</dbReference>
<dbReference type="InterPro" id="IPR016181">
    <property type="entry name" value="Acyl_CoA_acyltransferase"/>
</dbReference>
<evidence type="ECO:0000313" key="3">
    <source>
        <dbReference type="Proteomes" id="UP000291343"/>
    </source>
</evidence>
<reference evidence="2 3" key="1">
    <citation type="journal article" date="2017" name="Gigascience">
        <title>Genome sequence of the small brown planthopper, Laodelphax striatellus.</title>
        <authorList>
            <person name="Zhu J."/>
            <person name="Jiang F."/>
            <person name="Wang X."/>
            <person name="Yang P."/>
            <person name="Bao Y."/>
            <person name="Zhao W."/>
            <person name="Wang W."/>
            <person name="Lu H."/>
            <person name="Wang Q."/>
            <person name="Cui N."/>
            <person name="Li J."/>
            <person name="Chen X."/>
            <person name="Luo L."/>
            <person name="Yu J."/>
            <person name="Kang L."/>
            <person name="Cui F."/>
        </authorList>
    </citation>
    <scope>NUCLEOTIDE SEQUENCE [LARGE SCALE GENOMIC DNA]</scope>
    <source>
        <strain evidence="2">Lst14</strain>
    </source>
</reference>
<sequence>MLYRFLNVLRDARSHRTINQRLMSSLSEKDVYEEYRPSEGVAILQARKGYKPIMRQFLELTYLKNDPLLLANGLSNETDLLDHWLDEIEESLSVMAVDKKSGKVIGVAAGSECTPESAEKSKEVAARTIKNTNAFRMACLFADLPEKTKLFERFRVRNMFEVNMIGTHPDYRQQGLGKYMLLHLRALARRAGYPLLRIDCSSHFSARMALRQGMEKLSERKVTEYTDQDKKPWAAVVPPPPHSNFVVCFERLDPSLATFFKKPPLNSK</sequence>
<evidence type="ECO:0000313" key="2">
    <source>
        <dbReference type="EMBL" id="RZF33748.1"/>
    </source>
</evidence>
<comment type="caution">
    <text evidence="2">The sequence shown here is derived from an EMBL/GenBank/DDBJ whole genome shotgun (WGS) entry which is preliminary data.</text>
</comment>
<dbReference type="OrthoDB" id="41532at2759"/>
<evidence type="ECO:0000259" key="1">
    <source>
        <dbReference type="PROSITE" id="PS51186"/>
    </source>
</evidence>
<dbReference type="PROSITE" id="PS51186">
    <property type="entry name" value="GNAT"/>
    <property type="match status" value="1"/>
</dbReference>
<dbReference type="CDD" id="cd04301">
    <property type="entry name" value="NAT_SF"/>
    <property type="match status" value="1"/>
</dbReference>
<keyword evidence="3" id="KW-1185">Reference proteome</keyword>